<evidence type="ECO:0000256" key="11">
    <source>
        <dbReference type="ARBA" id="ARBA00022982"/>
    </source>
</evidence>
<keyword evidence="8 20" id="KW-0812">Transmembrane</keyword>
<dbReference type="GO" id="GO:0016491">
    <property type="term" value="F:oxidoreductase activity"/>
    <property type="evidence" value="ECO:0007669"/>
    <property type="project" value="UniProtKB-UniRule"/>
</dbReference>
<dbReference type="InterPro" id="IPR048259">
    <property type="entry name" value="Cytochrome_b_N_euk/bac"/>
</dbReference>
<dbReference type="GO" id="GO:0046872">
    <property type="term" value="F:metal ion binding"/>
    <property type="evidence" value="ECO:0007669"/>
    <property type="project" value="UniProtKB-UniRule"/>
</dbReference>
<proteinExistence type="inferred from homology"/>
<dbReference type="Pfam" id="PF00032">
    <property type="entry name" value="Cytochrom_B_C"/>
    <property type="match status" value="1"/>
</dbReference>
<feature type="transmembrane region" description="Helical" evidence="20">
    <location>
        <begin position="319"/>
        <end position="339"/>
    </location>
</feature>
<evidence type="ECO:0000259" key="22">
    <source>
        <dbReference type="PROSITE" id="PS51003"/>
    </source>
</evidence>
<evidence type="ECO:0000256" key="12">
    <source>
        <dbReference type="ARBA" id="ARBA00022989"/>
    </source>
</evidence>
<feature type="binding site" description="axial binding residue" evidence="19">
    <location>
        <position position="97"/>
    </location>
    <ligand>
        <name>heme b</name>
        <dbReference type="ChEBI" id="CHEBI:60344"/>
        <label>b566</label>
    </ligand>
    <ligandPart>
        <name>Fe</name>
        <dbReference type="ChEBI" id="CHEBI:18248"/>
    </ligandPart>
</feature>
<accession>A0A384W176</accession>
<feature type="transmembrane region" description="Helical" evidence="20">
    <location>
        <begin position="229"/>
        <end position="246"/>
    </location>
</feature>
<keyword evidence="5 20" id="KW-0813">Transport</keyword>
<evidence type="ECO:0000256" key="10">
    <source>
        <dbReference type="ARBA" id="ARBA00022792"/>
    </source>
</evidence>
<dbReference type="GO" id="GO:0005743">
    <property type="term" value="C:mitochondrial inner membrane"/>
    <property type="evidence" value="ECO:0007669"/>
    <property type="project" value="UniProtKB-SubCell"/>
</dbReference>
<evidence type="ECO:0000256" key="17">
    <source>
        <dbReference type="ARBA" id="ARBA00061233"/>
    </source>
</evidence>
<comment type="function">
    <text evidence="1 20">Component of the ubiquinol-cytochrome c reductase complex (complex III or cytochrome b-c1 complex) that is part of the mitochondrial respiratory chain. The b-c1 complex mediates electron transfer from ubiquinol to cytochrome c. Contributes to the generation of a proton gradient across the mitochondrial membrane that is then used for ATP synthesis.</text>
</comment>
<comment type="similarity">
    <text evidence="17 20">Belongs to the cytochrome b family.</text>
</comment>
<dbReference type="InterPro" id="IPR016174">
    <property type="entry name" value="Di-haem_cyt_TM"/>
</dbReference>
<feature type="binding site" evidence="18">
    <location>
        <position position="201"/>
    </location>
    <ligand>
        <name>a ubiquinone</name>
        <dbReference type="ChEBI" id="CHEBI:16389"/>
    </ligand>
</feature>
<dbReference type="InterPro" id="IPR036150">
    <property type="entry name" value="Cyt_b/b6_C_sf"/>
</dbReference>
<feature type="transmembrane region" description="Helical" evidence="20">
    <location>
        <begin position="113"/>
        <end position="133"/>
    </location>
</feature>
<dbReference type="PROSITE" id="PS51003">
    <property type="entry name" value="CYTB_CTER"/>
    <property type="match status" value="1"/>
</dbReference>
<feature type="transmembrane region" description="Helical" evidence="20">
    <location>
        <begin position="78"/>
        <end position="98"/>
    </location>
</feature>
<evidence type="ECO:0000256" key="3">
    <source>
        <dbReference type="ARBA" id="ARBA00011088"/>
    </source>
</evidence>
<dbReference type="InterPro" id="IPR027387">
    <property type="entry name" value="Cytb/b6-like_sf"/>
</dbReference>
<feature type="transmembrane region" description="Helical" evidence="20">
    <location>
        <begin position="288"/>
        <end position="307"/>
    </location>
</feature>
<keyword evidence="7 20" id="KW-0679">Respiratory chain</keyword>
<evidence type="ECO:0000256" key="16">
    <source>
        <dbReference type="ARBA" id="ARBA00023136"/>
    </source>
</evidence>
<feature type="binding site" description="axial binding residue" evidence="19">
    <location>
        <position position="182"/>
    </location>
    <ligand>
        <name>heme b</name>
        <dbReference type="ChEBI" id="CHEBI:60344"/>
        <label>b562</label>
    </ligand>
    <ligandPart>
        <name>Fe</name>
        <dbReference type="ChEBI" id="CHEBI:18248"/>
    </ligandPart>
</feature>
<evidence type="ECO:0000259" key="21">
    <source>
        <dbReference type="PROSITE" id="PS51002"/>
    </source>
</evidence>
<comment type="cofactor">
    <cofactor evidence="20">
        <name>heme b</name>
        <dbReference type="ChEBI" id="CHEBI:60344"/>
    </cofactor>
    <text evidence="20">Binds 2 heme groups non-covalently.</text>
</comment>
<keyword evidence="12 20" id="KW-1133">Transmembrane helix</keyword>
<comment type="subunit">
    <text evidence="3">The cytochrome bc1 complex contains 11 subunits: 3 respiratory subunits (MT-CYB, CYC1 and UQCRFS1), 2 core proteins (UQCRC1 and UQCRC2) and 6 low-molecular weight proteins (UQCRH/QCR6, UQCRB/QCR7, UQCRQ/QCR8, UQCR10/QCR9, UQCR11/QCR10 and a cleavage product of UQCRFS1). This cytochrome bc1 complex then forms a dimer.</text>
</comment>
<dbReference type="Gene3D" id="1.20.810.10">
    <property type="entry name" value="Cytochrome Bc1 Complex, Chain C"/>
    <property type="match status" value="1"/>
</dbReference>
<feature type="transmembrane region" description="Helical" evidence="20">
    <location>
        <begin position="30"/>
        <end position="57"/>
    </location>
</feature>
<feature type="binding site" description="axial binding residue" evidence="19">
    <location>
        <position position="196"/>
    </location>
    <ligand>
        <name>heme b</name>
        <dbReference type="ChEBI" id="CHEBI:60344"/>
        <label>b566</label>
    </ligand>
    <ligandPart>
        <name>Fe</name>
        <dbReference type="ChEBI" id="CHEBI:18248"/>
    </ligandPart>
</feature>
<dbReference type="AlphaFoldDB" id="A0A384W176"/>
<sequence length="379" mass="43021">MTNLRKSHPLIKIINHSFIDLPAPSNISAWWNFGSLLGVCLILQIITGLFLAMHYTADTATAFSSVTHICRDVNYGWLIRYAHANGASMFFIFLYFHIGRGIYYGSYSFMETWNIGVILLFTVMATAFMGYVLPWGQMSFWGATVITNLLSAIPYIGPTLVEWIWGGFSVDKATLTRFFAFHFVLPFIITAMVMIHLLFLHETGSNNPSGLNSDSDKIPFHPYYTIKDILGLLFMIMTLMALILFSPDLLGDPDNYTPANPLNTPPHIKPEWYFLFAYAILRSIPNKLGGVLALVFSILILMLFPMLHTSKQRSMTFRPLSQCLLWILVANLIILTWIGGQPVEYPFITIGQLASISYFCIILIFMPTTSFMENKLLKW</sequence>
<evidence type="ECO:0000256" key="7">
    <source>
        <dbReference type="ARBA" id="ARBA00022660"/>
    </source>
</evidence>
<feature type="transmembrane region" description="Helical" evidence="20">
    <location>
        <begin position="140"/>
        <end position="158"/>
    </location>
</feature>
<dbReference type="CDD" id="cd00290">
    <property type="entry name" value="cytochrome_b_C"/>
    <property type="match status" value="1"/>
</dbReference>
<dbReference type="SUPFAM" id="SSF81648">
    <property type="entry name" value="a domain/subunit of cytochrome bc1 complex (Ubiquinol-cytochrome c reductase)"/>
    <property type="match status" value="1"/>
</dbReference>
<dbReference type="Pfam" id="PF00033">
    <property type="entry name" value="Cytochrome_B"/>
    <property type="match status" value="1"/>
</dbReference>
<evidence type="ECO:0000256" key="8">
    <source>
        <dbReference type="ARBA" id="ARBA00022692"/>
    </source>
</evidence>
<protein>
    <recommendedName>
        <fullName evidence="4 20">Cytochrome b</fullName>
    </recommendedName>
</protein>
<feature type="transmembrane region" description="Helical" evidence="20">
    <location>
        <begin position="345"/>
        <end position="366"/>
    </location>
</feature>
<dbReference type="PANTHER" id="PTHR19271">
    <property type="entry name" value="CYTOCHROME B"/>
    <property type="match status" value="1"/>
</dbReference>
<evidence type="ECO:0000256" key="18">
    <source>
        <dbReference type="PIRSR" id="PIRSR038885-1"/>
    </source>
</evidence>
<dbReference type="EMBL" id="KX768721">
    <property type="protein sequence ID" value="ATB18404.1"/>
    <property type="molecule type" value="Genomic_DNA"/>
</dbReference>
<evidence type="ECO:0000256" key="4">
    <source>
        <dbReference type="ARBA" id="ARBA00013531"/>
    </source>
</evidence>
<dbReference type="PANTHER" id="PTHR19271:SF16">
    <property type="entry name" value="CYTOCHROME B"/>
    <property type="match status" value="1"/>
</dbReference>
<dbReference type="CDD" id="cd00284">
    <property type="entry name" value="Cytochrome_b_N"/>
    <property type="match status" value="1"/>
</dbReference>
<keyword evidence="11 20" id="KW-0249">Electron transport</keyword>
<evidence type="ECO:0000256" key="5">
    <source>
        <dbReference type="ARBA" id="ARBA00022448"/>
    </source>
</evidence>
<comment type="cofactor">
    <cofactor evidence="19">
        <name>heme</name>
        <dbReference type="ChEBI" id="CHEBI:30413"/>
    </cofactor>
    <text evidence="19">Binds 2 heme groups non-covalently.</text>
</comment>
<geneLocation type="mitochondrion" evidence="23"/>
<evidence type="ECO:0000256" key="19">
    <source>
        <dbReference type="PIRSR" id="PIRSR038885-2"/>
    </source>
</evidence>
<evidence type="ECO:0000313" key="23">
    <source>
        <dbReference type="EMBL" id="ATB18404.1"/>
    </source>
</evidence>
<evidence type="ECO:0000256" key="9">
    <source>
        <dbReference type="ARBA" id="ARBA00022723"/>
    </source>
</evidence>
<feature type="transmembrane region" description="Helical" evidence="20">
    <location>
        <begin position="178"/>
        <end position="200"/>
    </location>
</feature>
<evidence type="ECO:0000256" key="6">
    <source>
        <dbReference type="ARBA" id="ARBA00022617"/>
    </source>
</evidence>
<gene>
    <name evidence="23" type="primary">CYTB</name>
</gene>
<keyword evidence="13 19" id="KW-0408">Iron</keyword>
<keyword evidence="9 19" id="KW-0479">Metal-binding</keyword>
<evidence type="ECO:0000256" key="1">
    <source>
        <dbReference type="ARBA" id="ARBA00002566"/>
    </source>
</evidence>
<dbReference type="PROSITE" id="PS51002">
    <property type="entry name" value="CYTB_NTER"/>
    <property type="match status" value="1"/>
</dbReference>
<dbReference type="InterPro" id="IPR030689">
    <property type="entry name" value="Cytochrome_b"/>
</dbReference>
<dbReference type="InterPro" id="IPR048260">
    <property type="entry name" value="Cytochrome_b_C_euk/bac"/>
</dbReference>
<dbReference type="GO" id="GO:0045275">
    <property type="term" value="C:respiratory chain complex III"/>
    <property type="evidence" value="ECO:0007669"/>
    <property type="project" value="InterPro"/>
</dbReference>
<keyword evidence="15 20" id="KW-0496">Mitochondrion</keyword>
<keyword evidence="14" id="KW-0830">Ubiquinone</keyword>
<dbReference type="InterPro" id="IPR005798">
    <property type="entry name" value="Cyt_b/b6_C"/>
</dbReference>
<organism evidence="23">
    <name type="scientific">Proechimys pattoni</name>
    <dbReference type="NCBI Taxonomy" id="2033319"/>
    <lineage>
        <taxon>Eukaryota</taxon>
        <taxon>Metazoa</taxon>
        <taxon>Chordata</taxon>
        <taxon>Craniata</taxon>
        <taxon>Vertebrata</taxon>
        <taxon>Euteleostomi</taxon>
        <taxon>Mammalia</taxon>
        <taxon>Eutheria</taxon>
        <taxon>Euarchontoglires</taxon>
        <taxon>Glires</taxon>
        <taxon>Rodentia</taxon>
        <taxon>Hystricomorpha</taxon>
        <taxon>Echimyidae</taxon>
        <taxon>Proechimys</taxon>
    </lineage>
</organism>
<dbReference type="GO" id="GO:0008121">
    <property type="term" value="F:quinol-cytochrome-c reductase activity"/>
    <property type="evidence" value="ECO:0007669"/>
    <property type="project" value="InterPro"/>
</dbReference>
<evidence type="ECO:0000256" key="13">
    <source>
        <dbReference type="ARBA" id="ARBA00023004"/>
    </source>
</evidence>
<comment type="subcellular location">
    <subcellularLocation>
        <location evidence="2">Mitochondrion inner membrane</location>
        <topology evidence="2">Multi-pass membrane protein</topology>
    </subcellularLocation>
</comment>
<evidence type="ECO:0000256" key="15">
    <source>
        <dbReference type="ARBA" id="ARBA00023128"/>
    </source>
</evidence>
<dbReference type="SUPFAM" id="SSF81342">
    <property type="entry name" value="Transmembrane di-heme cytochromes"/>
    <property type="match status" value="1"/>
</dbReference>
<feature type="binding site" description="axial binding residue" evidence="19">
    <location>
        <position position="83"/>
    </location>
    <ligand>
        <name>heme b</name>
        <dbReference type="ChEBI" id="CHEBI:60344"/>
        <label>b562</label>
    </ligand>
    <ligandPart>
        <name>Fe</name>
        <dbReference type="ChEBI" id="CHEBI:18248"/>
    </ligandPart>
</feature>
<keyword evidence="6 19" id="KW-0349">Heme</keyword>
<dbReference type="InterPro" id="IPR005797">
    <property type="entry name" value="Cyt_b/b6_N"/>
</dbReference>
<dbReference type="FunFam" id="1.20.810.10:FF:000002">
    <property type="entry name" value="Cytochrome b"/>
    <property type="match status" value="1"/>
</dbReference>
<evidence type="ECO:0000256" key="20">
    <source>
        <dbReference type="RuleBase" id="RU362117"/>
    </source>
</evidence>
<dbReference type="GO" id="GO:0006122">
    <property type="term" value="P:mitochondrial electron transport, ubiquinol to cytochrome c"/>
    <property type="evidence" value="ECO:0007669"/>
    <property type="project" value="TreeGrafter"/>
</dbReference>
<feature type="domain" description="Cytochrome b/b6 C-terminal region profile" evidence="22">
    <location>
        <begin position="210"/>
        <end position="379"/>
    </location>
</feature>
<reference evidence="23" key="1">
    <citation type="submission" date="2016-08" db="EMBL/GenBank/DDBJ databases">
        <title>A mitogenomic phylogeny of Proechimys species.</title>
        <authorList>
            <person name="Ferreira da Silva M.N."/>
            <person name="Tilak M.-K."/>
            <person name="Fabre P.-H."/>
            <person name="Douzery E.J.P."/>
        </authorList>
    </citation>
    <scope>NUCLEOTIDE SEQUENCE</scope>
    <source>
        <strain evidence="23">MNFS1327</strain>
    </source>
</reference>
<evidence type="ECO:0000256" key="2">
    <source>
        <dbReference type="ARBA" id="ARBA00004448"/>
    </source>
</evidence>
<name>A0A384W176_9HYST</name>
<feature type="domain" description="Cytochrome b/b6 N-terminal region profile" evidence="21">
    <location>
        <begin position="1"/>
        <end position="209"/>
    </location>
</feature>
<dbReference type="PIRSF" id="PIRSF038885">
    <property type="entry name" value="COB"/>
    <property type="match status" value="1"/>
</dbReference>
<keyword evidence="10" id="KW-0999">Mitochondrion inner membrane</keyword>
<keyword evidence="16 20" id="KW-0472">Membrane</keyword>
<evidence type="ECO:0000256" key="14">
    <source>
        <dbReference type="ARBA" id="ARBA00023075"/>
    </source>
</evidence>